<keyword evidence="5 12" id="KW-0443">Lipid metabolism</keyword>
<dbReference type="EMBL" id="JXAK01000005">
    <property type="protein sequence ID" value="KIL41821.1"/>
    <property type="molecule type" value="Genomic_DNA"/>
</dbReference>
<proteinExistence type="inferred from homology"/>
<keyword evidence="9 12" id="KW-0456">Lyase</keyword>
<keyword evidence="14" id="KW-1185">Reference proteome</keyword>
<evidence type="ECO:0000256" key="5">
    <source>
        <dbReference type="ARBA" id="ARBA00023098"/>
    </source>
</evidence>
<comment type="pathway">
    <text evidence="1">Lipid metabolism.</text>
</comment>
<reference evidence="13 14" key="1">
    <citation type="submission" date="2014-12" db="EMBL/GenBank/DDBJ databases">
        <title>Draft genome sequence of Paenibacillus kamchatkensis strain B-2647.</title>
        <authorList>
            <person name="Karlyshev A.V."/>
            <person name="Kudryashova E.B."/>
        </authorList>
    </citation>
    <scope>NUCLEOTIDE SEQUENCE [LARGE SCALE GENOMIC DNA]</scope>
    <source>
        <strain evidence="13 14">VKM B-2647</strain>
    </source>
</reference>
<evidence type="ECO:0000313" key="14">
    <source>
        <dbReference type="Proteomes" id="UP000031967"/>
    </source>
</evidence>
<comment type="cofactor">
    <cofactor evidence="12">
        <name>pyruvate</name>
        <dbReference type="ChEBI" id="CHEBI:15361"/>
    </cofactor>
    <text evidence="12">Binds 1 pyruvoyl group covalently per subunit.</text>
</comment>
<feature type="active site" description="Charge relay system; for autoendoproteolytic cleavage activity" evidence="12">
    <location>
        <position position="143"/>
    </location>
</feature>
<keyword evidence="4 12" id="KW-0210">Decarboxylase</keyword>
<gene>
    <name evidence="12" type="primary">psd</name>
    <name evidence="13" type="ORF">SD70_04145</name>
</gene>
<dbReference type="InterPro" id="IPR033177">
    <property type="entry name" value="PSD-B"/>
</dbReference>
<evidence type="ECO:0000256" key="12">
    <source>
        <dbReference type="HAMAP-Rule" id="MF_00662"/>
    </source>
</evidence>
<evidence type="ECO:0000256" key="4">
    <source>
        <dbReference type="ARBA" id="ARBA00022793"/>
    </source>
</evidence>
<dbReference type="EC" id="4.1.1.65" evidence="12"/>
<evidence type="ECO:0000256" key="9">
    <source>
        <dbReference type="ARBA" id="ARBA00023239"/>
    </source>
</evidence>
<feature type="chain" id="PRO_5044936850" description="Phosphatidylserine decarboxylase alpha chain" evidence="12">
    <location>
        <begin position="228"/>
        <end position="271"/>
    </location>
</feature>
<feature type="modified residue" description="Pyruvic acid (Ser); by autocatalysis" evidence="12">
    <location>
        <position position="228"/>
    </location>
</feature>
<dbReference type="HAMAP" id="MF_00662">
    <property type="entry name" value="PS_decarb_PSD_B_type1"/>
    <property type="match status" value="1"/>
</dbReference>
<dbReference type="Proteomes" id="UP000031967">
    <property type="component" value="Unassembled WGS sequence"/>
</dbReference>
<evidence type="ECO:0000256" key="7">
    <source>
        <dbReference type="ARBA" id="ARBA00023145"/>
    </source>
</evidence>
<dbReference type="RefSeq" id="WP_041045950.1">
    <property type="nucleotide sequence ID" value="NZ_JXAK01000005.1"/>
</dbReference>
<keyword evidence="8 12" id="KW-0594">Phospholipid biosynthesis</keyword>
<feature type="active site" description="Schiff-base intermediate with substrate; via pyruvic acid; for decarboxylase activity" evidence="12">
    <location>
        <position position="228"/>
    </location>
</feature>
<keyword evidence="7 12" id="KW-0865">Zymogen</keyword>
<comment type="caution">
    <text evidence="13">The sequence shown here is derived from an EMBL/GenBank/DDBJ whole genome shotgun (WGS) entry which is preliminary data.</text>
</comment>
<dbReference type="InterPro" id="IPR003817">
    <property type="entry name" value="PS_Dcarbxylase"/>
</dbReference>
<comment type="function">
    <text evidence="12">Catalyzes the formation of phosphatidylethanolamine (PtdEtn) from phosphatidylserine (PtdSer).</text>
</comment>
<evidence type="ECO:0000256" key="3">
    <source>
        <dbReference type="ARBA" id="ARBA00022516"/>
    </source>
</evidence>
<comment type="pathway">
    <text evidence="12">Phospholipid metabolism; phosphatidylethanolamine biosynthesis; phosphatidylethanolamine from CDP-diacylglycerol: step 2/2.</text>
</comment>
<sequence>MSDRHFLRLLTELTSHKWLSRLVGALTKSRVSRILIPWYSRTYAIQIQEAEKPLRDYRTLNDFFIRRLKEGLRPVHPDASSLVSPVDGTVTGIGRIHDDLAITVKGQDYNVWEILNQEQVSDTYRGGFFIVLYLSPADYHRVHSPVAGSIVGKAHSPGKVYPVNGFGLRHMRKVLSRNERLLTYIRHRYGTLAVVKVGAMNVSSVQYAEGLRDRIAKGAELAYFEFGSTVVLLTENASFAFRDDLAVGSRVRVGEPIGFWGDIREDEEDRG</sequence>
<dbReference type="PANTHER" id="PTHR10067:SF6">
    <property type="entry name" value="PHOSPHATIDYLSERINE DECARBOXYLASE PROENZYME, MITOCHONDRIAL"/>
    <property type="match status" value="1"/>
</dbReference>
<feature type="chain" id="PRO_5044936851" description="Phosphatidylserine decarboxylase beta chain" evidence="12">
    <location>
        <begin position="1"/>
        <end position="227"/>
    </location>
</feature>
<dbReference type="PANTHER" id="PTHR10067">
    <property type="entry name" value="PHOSPHATIDYLSERINE DECARBOXYLASE"/>
    <property type="match status" value="1"/>
</dbReference>
<accession>A0ABR5ALC7</accession>
<evidence type="ECO:0000256" key="6">
    <source>
        <dbReference type="ARBA" id="ARBA00023136"/>
    </source>
</evidence>
<keyword evidence="3 12" id="KW-0444">Lipid biosynthesis</keyword>
<comment type="subunit">
    <text evidence="12">Heterodimer of a large membrane-associated beta subunit and a small pyruvoyl-containing alpha subunit.</text>
</comment>
<organism evidence="13 14">
    <name type="scientific">Gordoniibacillus kamchatkensis</name>
    <dbReference type="NCBI Taxonomy" id="1590651"/>
    <lineage>
        <taxon>Bacteria</taxon>
        <taxon>Bacillati</taxon>
        <taxon>Bacillota</taxon>
        <taxon>Bacilli</taxon>
        <taxon>Bacillales</taxon>
        <taxon>Paenibacillaceae</taxon>
        <taxon>Gordoniibacillus</taxon>
    </lineage>
</organism>
<evidence type="ECO:0000256" key="11">
    <source>
        <dbReference type="ARBA" id="ARBA00023317"/>
    </source>
</evidence>
<name>A0ABR5ALC7_9BACL</name>
<comment type="catalytic activity">
    <reaction evidence="12">
        <text>a 1,2-diacyl-sn-glycero-3-phospho-L-serine + H(+) = a 1,2-diacyl-sn-glycero-3-phosphoethanolamine + CO2</text>
        <dbReference type="Rhea" id="RHEA:20828"/>
        <dbReference type="ChEBI" id="CHEBI:15378"/>
        <dbReference type="ChEBI" id="CHEBI:16526"/>
        <dbReference type="ChEBI" id="CHEBI:57262"/>
        <dbReference type="ChEBI" id="CHEBI:64612"/>
        <dbReference type="EC" id="4.1.1.65"/>
    </reaction>
</comment>
<keyword evidence="2 12" id="KW-1003">Cell membrane</keyword>
<comment type="similarity">
    <text evidence="12">Belongs to the phosphatidylserine decarboxylase family. PSD-B subfamily. Prokaryotic type I sub-subfamily.</text>
</comment>
<dbReference type="NCBIfam" id="TIGR00163">
    <property type="entry name" value="PS_decarb"/>
    <property type="match status" value="1"/>
</dbReference>
<evidence type="ECO:0000313" key="13">
    <source>
        <dbReference type="EMBL" id="KIL41821.1"/>
    </source>
</evidence>
<protein>
    <recommendedName>
        <fullName evidence="12">Phosphatidylserine decarboxylase proenzyme</fullName>
        <ecNumber evidence="12">4.1.1.65</ecNumber>
    </recommendedName>
    <component>
        <recommendedName>
            <fullName evidence="12">Phosphatidylserine decarboxylase alpha chain</fullName>
        </recommendedName>
    </component>
    <component>
        <recommendedName>
            <fullName evidence="12">Phosphatidylserine decarboxylase beta chain</fullName>
        </recommendedName>
    </component>
</protein>
<feature type="active site" description="Charge relay system; for autoendoproteolytic cleavage activity" evidence="12">
    <location>
        <position position="228"/>
    </location>
</feature>
<keyword evidence="6 12" id="KW-0472">Membrane</keyword>
<comment type="PTM">
    <text evidence="12">Is synthesized initially as an inactive proenzyme. Formation of the active enzyme involves a self-maturation process in which the active site pyruvoyl group is generated from an internal serine residue via an autocatalytic post-translational modification. Two non-identical subunits are generated from the proenzyme in this reaction, and the pyruvate is formed at the N-terminus of the alpha chain, which is derived from the carboxyl end of the proenzyme. The autoendoproteolytic cleavage occurs by a canonical serine protease mechanism, in which the side chain hydroxyl group of the serine supplies its oxygen atom to form the C-terminus of the beta chain, while the remainder of the serine residue undergoes an oxidative deamination to produce ammonia and the pyruvoyl prosthetic group on the alpha chain. During this reaction, the Ser that is part of the protease active site of the proenzyme becomes the pyruvoyl prosthetic group, which constitutes an essential element of the active site of the mature decarboxylase.</text>
</comment>
<evidence type="ECO:0000256" key="2">
    <source>
        <dbReference type="ARBA" id="ARBA00022475"/>
    </source>
</evidence>
<keyword evidence="11 12" id="KW-0670">Pyruvate</keyword>
<evidence type="ECO:0000256" key="1">
    <source>
        <dbReference type="ARBA" id="ARBA00005189"/>
    </source>
</evidence>
<feature type="site" description="Cleavage (non-hydrolytic); by autocatalysis" evidence="12">
    <location>
        <begin position="227"/>
        <end position="228"/>
    </location>
</feature>
<evidence type="ECO:0000256" key="10">
    <source>
        <dbReference type="ARBA" id="ARBA00023264"/>
    </source>
</evidence>
<dbReference type="InterPro" id="IPR033178">
    <property type="entry name" value="PSD_type1_pro"/>
</dbReference>
<comment type="subcellular location">
    <subcellularLocation>
        <location evidence="12">Cell membrane</location>
        <topology evidence="12">Peripheral membrane protein</topology>
    </subcellularLocation>
</comment>
<evidence type="ECO:0000256" key="8">
    <source>
        <dbReference type="ARBA" id="ARBA00023209"/>
    </source>
</evidence>
<dbReference type="Pfam" id="PF02666">
    <property type="entry name" value="PS_Dcarbxylase"/>
    <property type="match status" value="1"/>
</dbReference>
<feature type="active site" description="Charge relay system; for autoendoproteolytic cleavage activity" evidence="12">
    <location>
        <position position="87"/>
    </location>
</feature>
<keyword evidence="10 12" id="KW-1208">Phospholipid metabolism</keyword>